<evidence type="ECO:0000313" key="12">
    <source>
        <dbReference type="Proteomes" id="UP000249218"/>
    </source>
</evidence>
<feature type="transmembrane region" description="Helical" evidence="9">
    <location>
        <begin position="1010"/>
        <end position="1030"/>
    </location>
</feature>
<feature type="transmembrane region" description="Helical" evidence="9">
    <location>
        <begin position="502"/>
        <end position="524"/>
    </location>
</feature>
<feature type="transmembrane region" description="Helical" evidence="9">
    <location>
        <begin position="782"/>
        <end position="799"/>
    </location>
</feature>
<feature type="transmembrane region" description="Helical" evidence="9">
    <location>
        <begin position="580"/>
        <end position="599"/>
    </location>
</feature>
<organism evidence="11 12">
    <name type="scientific">Helicoverpa armigera</name>
    <name type="common">Cotton bollworm</name>
    <name type="synonym">Heliothis armigera</name>
    <dbReference type="NCBI Taxonomy" id="29058"/>
    <lineage>
        <taxon>Eukaryota</taxon>
        <taxon>Metazoa</taxon>
        <taxon>Ecdysozoa</taxon>
        <taxon>Arthropoda</taxon>
        <taxon>Hexapoda</taxon>
        <taxon>Insecta</taxon>
        <taxon>Pterygota</taxon>
        <taxon>Neoptera</taxon>
        <taxon>Endopterygota</taxon>
        <taxon>Lepidoptera</taxon>
        <taxon>Glossata</taxon>
        <taxon>Ditrysia</taxon>
        <taxon>Noctuoidea</taxon>
        <taxon>Noctuidae</taxon>
        <taxon>Heliothinae</taxon>
        <taxon>Helicoverpa</taxon>
    </lineage>
</organism>
<dbReference type="GO" id="GO:0016255">
    <property type="term" value="P:attachment of GPI anchor to protein"/>
    <property type="evidence" value="ECO:0007669"/>
    <property type="project" value="TreeGrafter"/>
</dbReference>
<comment type="subcellular location">
    <subcellularLocation>
        <location evidence="1">Cell membrane</location>
        <topology evidence="1">Multi-pass membrane protein</topology>
    </subcellularLocation>
</comment>
<evidence type="ECO:0000313" key="11">
    <source>
        <dbReference type="EMBL" id="PZC77116.1"/>
    </source>
</evidence>
<protein>
    <recommendedName>
        <fullName evidence="10">Major facilitator superfamily (MFS) profile domain-containing protein</fullName>
    </recommendedName>
</protein>
<gene>
    <name evidence="11" type="primary">HaOG203733</name>
    <name evidence="11" type="ORF">B5X24_HaOG203733</name>
</gene>
<keyword evidence="2" id="KW-0813">Transport</keyword>
<feature type="transmembrane region" description="Helical" evidence="9">
    <location>
        <begin position="943"/>
        <end position="965"/>
    </location>
</feature>
<feature type="transmembrane region" description="Helical" evidence="9">
    <location>
        <begin position="1105"/>
        <end position="1124"/>
    </location>
</feature>
<reference evidence="11 12" key="1">
    <citation type="journal article" date="2017" name="BMC Biol.">
        <title>Genomic innovations, transcriptional plasticity and gene loss underlying the evolution and divergence of two highly polyphagous and invasive Helicoverpa pest species.</title>
        <authorList>
            <person name="Pearce S.L."/>
            <person name="Clarke D.F."/>
            <person name="East P.D."/>
            <person name="Elfekih S."/>
            <person name="Gordon K.H."/>
            <person name="Jermiin L.S."/>
            <person name="McGaughran A."/>
            <person name="Oakeshott J.G."/>
            <person name="Papanikolaou A."/>
            <person name="Perera O.P."/>
            <person name="Rane R.V."/>
            <person name="Richards S."/>
            <person name="Tay W.T."/>
            <person name="Walsh T.K."/>
            <person name="Anderson A."/>
            <person name="Anderson C.J."/>
            <person name="Asgari S."/>
            <person name="Board P.G."/>
            <person name="Bretschneider A."/>
            <person name="Campbell P.M."/>
            <person name="Chertemps T."/>
            <person name="Christeller J.T."/>
            <person name="Coppin C.W."/>
            <person name="Downes S.J."/>
            <person name="Duan G."/>
            <person name="Farnsworth C.A."/>
            <person name="Good R.T."/>
            <person name="Han L.B."/>
            <person name="Han Y.C."/>
            <person name="Hatje K."/>
            <person name="Horne I."/>
            <person name="Huang Y.P."/>
            <person name="Hughes D.S."/>
            <person name="Jacquin-Joly E."/>
            <person name="James W."/>
            <person name="Jhangiani S."/>
            <person name="Kollmar M."/>
            <person name="Kuwar S.S."/>
            <person name="Li S."/>
            <person name="Liu N.Y."/>
            <person name="Maibeche M.T."/>
            <person name="Miller J.R."/>
            <person name="Montagne N."/>
            <person name="Perry T."/>
            <person name="Qu J."/>
            <person name="Song S.V."/>
            <person name="Sutton G.G."/>
            <person name="Vogel H."/>
            <person name="Walenz B.P."/>
            <person name="Xu W."/>
            <person name="Zhang H.J."/>
            <person name="Zou Z."/>
            <person name="Batterham P."/>
            <person name="Edwards O.R."/>
            <person name="Feyereisen R."/>
            <person name="Gibbs R.A."/>
            <person name="Heckel D.G."/>
            <person name="McGrath A."/>
            <person name="Robin C."/>
            <person name="Scherer S.E."/>
            <person name="Worley K.C."/>
            <person name="Wu Y.D."/>
        </authorList>
    </citation>
    <scope>NUCLEOTIDE SEQUENCE [LARGE SCALE GENOMIC DNA]</scope>
    <source>
        <strain evidence="11">Harm_GR_Male_#8</strain>
        <tissue evidence="11">Whole organism</tissue>
    </source>
</reference>
<feature type="domain" description="Major facilitator superfamily (MFS) profile" evidence="10">
    <location>
        <begin position="685"/>
        <end position="1128"/>
    </location>
</feature>
<dbReference type="OrthoDB" id="445301at2759"/>
<dbReference type="EMBL" id="KZ149937">
    <property type="protein sequence ID" value="PZC77116.1"/>
    <property type="molecule type" value="Genomic_DNA"/>
</dbReference>
<evidence type="ECO:0000256" key="6">
    <source>
        <dbReference type="ARBA" id="ARBA00022989"/>
    </source>
</evidence>
<dbReference type="GO" id="GO:0042765">
    <property type="term" value="C:GPI-anchor transamidase complex"/>
    <property type="evidence" value="ECO:0007669"/>
    <property type="project" value="InterPro"/>
</dbReference>
<evidence type="ECO:0000256" key="4">
    <source>
        <dbReference type="ARBA" id="ARBA00022597"/>
    </source>
</evidence>
<feature type="transmembrane region" description="Helical" evidence="9">
    <location>
        <begin position="752"/>
        <end position="770"/>
    </location>
</feature>
<feature type="transmembrane region" description="Helical" evidence="9">
    <location>
        <begin position="839"/>
        <end position="857"/>
    </location>
</feature>
<dbReference type="InterPro" id="IPR007246">
    <property type="entry name" value="Gaa1"/>
</dbReference>
<feature type="transmembrane region" description="Helical" evidence="9">
    <location>
        <begin position="605"/>
        <end position="626"/>
    </location>
</feature>
<feature type="transmembrane region" description="Helical" evidence="9">
    <location>
        <begin position="1079"/>
        <end position="1099"/>
    </location>
</feature>
<dbReference type="Proteomes" id="UP000249218">
    <property type="component" value="Unassembled WGS sequence"/>
</dbReference>
<proteinExistence type="predicted"/>
<dbReference type="PANTHER" id="PTHR13304">
    <property type="entry name" value="GLYCOSYLPHOSPHATIDYLINOSITOL ANCHOR ATTACHMENT 1 PROTEIN"/>
    <property type="match status" value="1"/>
</dbReference>
<dbReference type="InterPro" id="IPR005829">
    <property type="entry name" value="Sugar_transporter_CS"/>
</dbReference>
<dbReference type="FunFam" id="1.20.1250.20:FF:000218">
    <property type="entry name" value="facilitated trehalose transporter Tret1"/>
    <property type="match status" value="1"/>
</dbReference>
<evidence type="ECO:0000256" key="5">
    <source>
        <dbReference type="ARBA" id="ARBA00022692"/>
    </source>
</evidence>
<dbReference type="GO" id="GO:0022857">
    <property type="term" value="F:transmembrane transporter activity"/>
    <property type="evidence" value="ECO:0007669"/>
    <property type="project" value="InterPro"/>
</dbReference>
<dbReference type="AlphaFoldDB" id="A0A2W1BWR1"/>
<dbReference type="Pfam" id="PF04114">
    <property type="entry name" value="Gaa1"/>
    <property type="match status" value="1"/>
</dbReference>
<feature type="transmembrane region" description="Helical" evidence="9">
    <location>
        <begin position="977"/>
        <end position="1001"/>
    </location>
</feature>
<evidence type="ECO:0000256" key="3">
    <source>
        <dbReference type="ARBA" id="ARBA00022475"/>
    </source>
</evidence>
<feature type="transmembrane region" description="Helical" evidence="9">
    <location>
        <begin position="21"/>
        <end position="39"/>
    </location>
</feature>
<dbReference type="GO" id="GO:0005886">
    <property type="term" value="C:plasma membrane"/>
    <property type="evidence" value="ECO:0007669"/>
    <property type="project" value="UniProtKB-SubCell"/>
</dbReference>
<keyword evidence="7 9" id="KW-0472">Membrane</keyword>
<evidence type="ECO:0000259" key="10">
    <source>
        <dbReference type="PROSITE" id="PS50850"/>
    </source>
</evidence>
<feature type="transmembrane region" description="Helical" evidence="9">
    <location>
        <begin position="863"/>
        <end position="884"/>
    </location>
</feature>
<dbReference type="InterPro" id="IPR020846">
    <property type="entry name" value="MFS_dom"/>
</dbReference>
<dbReference type="InterPro" id="IPR036259">
    <property type="entry name" value="MFS_trans_sf"/>
</dbReference>
<evidence type="ECO:0000256" key="1">
    <source>
        <dbReference type="ARBA" id="ARBA00004651"/>
    </source>
</evidence>
<feature type="transmembrane region" description="Helical" evidence="9">
    <location>
        <begin position="805"/>
        <end position="827"/>
    </location>
</feature>
<feature type="transmembrane region" description="Helical" evidence="9">
    <location>
        <begin position="544"/>
        <end position="568"/>
    </location>
</feature>
<evidence type="ECO:0000256" key="2">
    <source>
        <dbReference type="ARBA" id="ARBA00022448"/>
    </source>
</evidence>
<feature type="transmembrane region" description="Helical" evidence="9">
    <location>
        <begin position="1042"/>
        <end position="1067"/>
    </location>
</feature>
<evidence type="ECO:0000256" key="7">
    <source>
        <dbReference type="ARBA" id="ARBA00023136"/>
    </source>
</evidence>
<keyword evidence="12" id="KW-1185">Reference proteome</keyword>
<keyword evidence="6 9" id="KW-1133">Transmembrane helix</keyword>
<dbReference type="Pfam" id="PF00083">
    <property type="entry name" value="Sugar_tr"/>
    <property type="match status" value="1"/>
</dbReference>
<evidence type="ECO:0000256" key="8">
    <source>
        <dbReference type="SAM" id="MobiDB-lite"/>
    </source>
</evidence>
<dbReference type="PROSITE" id="PS00216">
    <property type="entry name" value="SUGAR_TRANSPORT_1"/>
    <property type="match status" value="1"/>
</dbReference>
<dbReference type="PANTHER" id="PTHR13304:SF0">
    <property type="entry name" value="GLYCOSYLPHOSPHATIDYLINOSITOL ANCHOR ATTACHMENT 1 PROTEIN"/>
    <property type="match status" value="1"/>
</dbReference>
<sequence>MGLLSDPEYGSVKWVRVLKRVHGPLCFLCYVGALVWFVMLGNKEFNNETYFSENALLPGLVTNEFNGENSAKQFFNEFLLELEDKYDDLDEMPVPWLVAKMSQLHLEVYTHNFTLNYPLGQGQVYKGTNVYGILRAPRTSSLEAIVVTAPYRSLSTHQKGTAAGIALMLAFAKFARPQKYWAKDIIFLVTEHEQLGMQAWLEAYHGLQSEAETFHTSLGSFWKPGTPSLDFGRYLSGFDWTGDHKRCLNPGKLKGRSGSIQAAINLEFATPKIKYIEVKIEGLNGQLPNLDLVNLVHKLCLKSGIHHSFRNSYSWMRGRNKMDDWMNSFRTMFDMVITQIDGVPDGNHGLFHRFGIEAVTLEGREANDPAGTAPRAQALSTANFYRLGVALESILRSLNNLLERFHQSYFFYLLAATHRFISIGQYMPSLCLLCVAMLIRALSLWVSIQQDGDEETDKTASKKTNKQKQNKEKDSDTELPGDDEIKEVKKVRKPKKAAKDDLSMSVVNIGANYLLVHLIGYAVMNCPLILTQIGAHYYDKPSEVSVFYGLIAVSVLLTIITPFMPRLLRKGRITYEELSLVNILLLIELSTVCLSVGMHNFSLGFVIAVVYTPLALMCSVVVNGAGKASTFYLMIKRIICLLVHPLAAVSICMIGYSKVLFPEEAFFDMLARGSDAAMQALMFSIVDSMLYGNWLFNLASAVILPIWIIFWQILICCSCINMGVMMAWPSSTILLFKSSNTTLHRPMGDAEVSLFGSLPAIGSLIANPIAGVVLDRMGRKKTVMLTSMMFVLAWSIIAMTSQVEVVLTAMFVGGLGFAIFLETTIYISEISQDSIRGTMTAGPMQFYGFGILVSYFLGGYLSYIHMVYACLTMAVVGVLLLAVLKESPLTLMANGREEDAAKSIAFYRSKKTTSKEVVQELDKLRRIFSSNTEENSPSTQREFFVIMILKVAFVFQGLPVVQVYAEPLFAEAVPSDVISPNLCSLLMGVVVIIAGSIAAYLTDVVGRRPLLIYSSIAAGFCCIVLGTQILTEWGPKWTIPMFIYIFTAFYTFGAGTVPVVVLAEVFLPEVKSIMSMLAVEWAWILNFLILFVFNLLVTSVGLPPVFYFFSFVCFSTAVFFFFFLPETKGLPVYAIQELFTRK</sequence>
<feature type="region of interest" description="Disordered" evidence="8">
    <location>
        <begin position="455"/>
        <end position="484"/>
    </location>
</feature>
<dbReference type="Gene3D" id="1.20.1250.20">
    <property type="entry name" value="MFS general substrate transporter like domains"/>
    <property type="match status" value="1"/>
</dbReference>
<dbReference type="InterPro" id="IPR005828">
    <property type="entry name" value="MFS_sugar_transport-like"/>
</dbReference>
<accession>A0A2W1BWR1</accession>
<name>A0A2W1BWR1_HELAM</name>
<keyword evidence="4" id="KW-0762">Sugar transport</keyword>
<dbReference type="PROSITE" id="PS50850">
    <property type="entry name" value="MFS"/>
    <property type="match status" value="1"/>
</dbReference>
<feature type="transmembrane region" description="Helical" evidence="9">
    <location>
        <begin position="638"/>
        <end position="656"/>
    </location>
</feature>
<evidence type="ECO:0000256" key="9">
    <source>
        <dbReference type="SAM" id="Phobius"/>
    </source>
</evidence>
<keyword evidence="3" id="KW-1003">Cell membrane</keyword>
<feature type="transmembrane region" description="Helical" evidence="9">
    <location>
        <begin position="426"/>
        <end position="448"/>
    </location>
</feature>
<dbReference type="Gene3D" id="3.40.630.10">
    <property type="entry name" value="Zn peptidases"/>
    <property type="match status" value="1"/>
</dbReference>
<feature type="transmembrane region" description="Helical" evidence="9">
    <location>
        <begin position="708"/>
        <end position="728"/>
    </location>
</feature>
<feature type="transmembrane region" description="Helical" evidence="9">
    <location>
        <begin position="676"/>
        <end position="696"/>
    </location>
</feature>
<dbReference type="SUPFAM" id="SSF103473">
    <property type="entry name" value="MFS general substrate transporter"/>
    <property type="match status" value="1"/>
</dbReference>
<keyword evidence="5 9" id="KW-0812">Transmembrane</keyword>